<dbReference type="PROSITE" id="PS51192">
    <property type="entry name" value="HELICASE_ATP_BIND_1"/>
    <property type="match status" value="1"/>
</dbReference>
<evidence type="ECO:0000256" key="5">
    <source>
        <dbReference type="ARBA" id="ARBA00022840"/>
    </source>
</evidence>
<dbReference type="PANTHER" id="PTHR47958">
    <property type="entry name" value="ATP-DEPENDENT RNA HELICASE DBP3"/>
    <property type="match status" value="1"/>
</dbReference>
<dbReference type="GeneID" id="22572747"/>
<keyword evidence="3" id="KW-0378">Hydrolase</keyword>
<feature type="domain" description="Helicase ATP-binding" evidence="7">
    <location>
        <begin position="326"/>
        <end position="504"/>
    </location>
</feature>
<dbReference type="Proteomes" id="UP000063063">
    <property type="component" value="Chromosome 10"/>
</dbReference>
<dbReference type="CDD" id="cd18787">
    <property type="entry name" value="SF2_C_DEAD"/>
    <property type="match status" value="1"/>
</dbReference>
<dbReference type="OrthoDB" id="249932at2759"/>
<dbReference type="AlphaFoldDB" id="A0A088RJU7"/>
<dbReference type="SMART" id="SM00490">
    <property type="entry name" value="HELICc"/>
    <property type="match status" value="1"/>
</dbReference>
<organism evidence="9 10">
    <name type="scientific">Leishmania panamensis</name>
    <dbReference type="NCBI Taxonomy" id="5679"/>
    <lineage>
        <taxon>Eukaryota</taxon>
        <taxon>Discoba</taxon>
        <taxon>Euglenozoa</taxon>
        <taxon>Kinetoplastea</taxon>
        <taxon>Metakinetoplastina</taxon>
        <taxon>Trypanosomatida</taxon>
        <taxon>Trypanosomatidae</taxon>
        <taxon>Leishmaniinae</taxon>
        <taxon>Leishmania</taxon>
        <taxon>Leishmania guyanensis species complex</taxon>
    </lineage>
</organism>
<sequence>MHRHTHRMRARAQRCLHAALRSFRSALMCGAREAQCRGFVDTPVAGETVVSGMTVPNVLPQGLTAMGNPTPNDIYSSYAYPLDVCDASFKLYEESTTYAEDDTNRIFASATVHSYDPAILFSDLRPQEAHRELPNPTGGLGAGESGNSLLATDDPEAATRLAEDEESDAVIVAGQNKQGAAAMAAAMLDSRRPADGIAMVPAHPLPVVFPRSNGPPPPLRFKKFGPGDVHQTPAGKCARQAKCDNEEDANETLCGEVMESVRHIESYSLQHSIAWRIQVLDEHCKPTPIKHFQHFRELIDVLPARALQGLSESGFTRPTLLQSVAIPQLIRGCDVVGVTPDGSGVTVAYAVPSLAVLMKIKAMDAAREHERMAKAAESSSSSCGDVVAHPIVVVLCATRQTVLRTAAMYSSLAGEDVRLVAAYRPVGSDNEDYERIAMCRKEGCDVIVATPACLTRMVSEAHVALDRVHVLAVEKANHLLVVNPTPDGRTAMQYVEDIMRAVKGNGVAHQFSLWCAELEPPIETLVRKYMSPLTGTVMVTREEHTNVNVRQILYPLSSRDDRITAIQKLYDQGIIVKRDQVMVYCACRETVEEVTRELIKTLSAPSSMVRCVHSGLCFRKRNEVFKAFQQGDVRILVGTDAAMERLYVEELEHVIHYDLPALTEVYVQRVNQVGRSGRQGTSHTFLIPGDAHVPIITRFVERQTDHALNDTICKMVADIEAAGAENSWDAPVLRMQNHAVSKTTRRVRGRRAIRQRAESLSDFASARDKSPAG</sequence>
<dbReference type="SUPFAM" id="SSF52540">
    <property type="entry name" value="P-loop containing nucleoside triphosphate hydrolases"/>
    <property type="match status" value="1"/>
</dbReference>
<evidence type="ECO:0000256" key="3">
    <source>
        <dbReference type="ARBA" id="ARBA00022801"/>
    </source>
</evidence>
<dbReference type="GO" id="GO:0016787">
    <property type="term" value="F:hydrolase activity"/>
    <property type="evidence" value="ECO:0007669"/>
    <property type="project" value="UniProtKB-KW"/>
</dbReference>
<evidence type="ECO:0000313" key="10">
    <source>
        <dbReference type="Proteomes" id="UP000063063"/>
    </source>
</evidence>
<evidence type="ECO:0000259" key="7">
    <source>
        <dbReference type="PROSITE" id="PS51192"/>
    </source>
</evidence>
<feature type="domain" description="Helicase C-terminal" evidence="8">
    <location>
        <begin position="568"/>
        <end position="720"/>
    </location>
</feature>
<dbReference type="InterPro" id="IPR001650">
    <property type="entry name" value="Helicase_C-like"/>
</dbReference>
<evidence type="ECO:0000256" key="6">
    <source>
        <dbReference type="SAM" id="MobiDB-lite"/>
    </source>
</evidence>
<evidence type="ECO:0000259" key="8">
    <source>
        <dbReference type="PROSITE" id="PS51194"/>
    </source>
</evidence>
<dbReference type="Pfam" id="PF00270">
    <property type="entry name" value="DEAD"/>
    <property type="match status" value="1"/>
</dbReference>
<dbReference type="InterPro" id="IPR014001">
    <property type="entry name" value="Helicase_ATP-bd"/>
</dbReference>
<dbReference type="EMBL" id="CP009379">
    <property type="protein sequence ID" value="AIN96080.1"/>
    <property type="molecule type" value="Genomic_DNA"/>
</dbReference>
<dbReference type="EC" id="3.6.4.13" evidence="1"/>
<keyword evidence="10" id="KW-1185">Reference proteome</keyword>
<dbReference type="eggNOG" id="KOG0331">
    <property type="taxonomic scope" value="Eukaryota"/>
</dbReference>
<keyword evidence="5" id="KW-0067">ATP-binding</keyword>
<dbReference type="VEuPathDB" id="TriTrypDB:LPAL13_100006300"/>
<evidence type="ECO:0000256" key="2">
    <source>
        <dbReference type="ARBA" id="ARBA00022741"/>
    </source>
</evidence>
<dbReference type="GO" id="GO:0003724">
    <property type="term" value="F:RNA helicase activity"/>
    <property type="evidence" value="ECO:0007669"/>
    <property type="project" value="UniProtKB-EC"/>
</dbReference>
<proteinExistence type="predicted"/>
<dbReference type="InterPro" id="IPR027417">
    <property type="entry name" value="P-loop_NTPase"/>
</dbReference>
<dbReference type="RefSeq" id="XP_010696733.1">
    <property type="nucleotide sequence ID" value="XM_010698431.1"/>
</dbReference>
<accession>A0A088RJU7</accession>
<evidence type="ECO:0000313" key="9">
    <source>
        <dbReference type="EMBL" id="AIN96080.1"/>
    </source>
</evidence>
<dbReference type="VEuPathDB" id="TriTrypDB:LPMP_100110"/>
<dbReference type="Gene3D" id="3.40.50.300">
    <property type="entry name" value="P-loop containing nucleotide triphosphate hydrolases"/>
    <property type="match status" value="2"/>
</dbReference>
<keyword evidence="4 9" id="KW-0347">Helicase</keyword>
<dbReference type="GO" id="GO:0005524">
    <property type="term" value="F:ATP binding"/>
    <property type="evidence" value="ECO:0007669"/>
    <property type="project" value="UniProtKB-KW"/>
</dbReference>
<dbReference type="InterPro" id="IPR011545">
    <property type="entry name" value="DEAD/DEAH_box_helicase_dom"/>
</dbReference>
<protein>
    <recommendedName>
        <fullName evidence="1">RNA helicase</fullName>
        <ecNumber evidence="1">3.6.4.13</ecNumber>
    </recommendedName>
</protein>
<dbReference type="KEGG" id="lpan:LPMP_100110"/>
<evidence type="ECO:0000256" key="1">
    <source>
        <dbReference type="ARBA" id="ARBA00012552"/>
    </source>
</evidence>
<evidence type="ECO:0000256" key="4">
    <source>
        <dbReference type="ARBA" id="ARBA00022806"/>
    </source>
</evidence>
<name>A0A088RJU7_LEIPA</name>
<dbReference type="PROSITE" id="PS51194">
    <property type="entry name" value="HELICASE_CTER"/>
    <property type="match status" value="1"/>
</dbReference>
<feature type="region of interest" description="Disordered" evidence="6">
    <location>
        <begin position="129"/>
        <end position="151"/>
    </location>
</feature>
<keyword evidence="2" id="KW-0547">Nucleotide-binding</keyword>
<dbReference type="GO" id="GO:0003676">
    <property type="term" value="F:nucleic acid binding"/>
    <property type="evidence" value="ECO:0007669"/>
    <property type="project" value="InterPro"/>
</dbReference>
<reference evidence="9 10" key="1">
    <citation type="journal article" date="2015" name="Sci. Rep.">
        <title>The genome of Leishmania panamensis: insights into genomics of the L. (Viannia) subgenus.</title>
        <authorList>
            <person name="Llanes A."/>
            <person name="Restrepo C.M."/>
            <person name="Vecchio G.D."/>
            <person name="Anguizola F.J."/>
            <person name="Lleonart R."/>
        </authorList>
    </citation>
    <scope>NUCLEOTIDE SEQUENCE [LARGE SCALE GENOMIC DNA]</scope>
    <source>
        <strain evidence="9 10">MHOM/PA/94/PSC-1</strain>
    </source>
</reference>
<dbReference type="Pfam" id="PF00271">
    <property type="entry name" value="Helicase_C"/>
    <property type="match status" value="1"/>
</dbReference>
<gene>
    <name evidence="9" type="ORF">LPMP_100110</name>
</gene>